<dbReference type="Pfam" id="PF07331">
    <property type="entry name" value="TctB"/>
    <property type="match status" value="1"/>
</dbReference>
<feature type="transmembrane region" description="Helical" evidence="1">
    <location>
        <begin position="129"/>
        <end position="147"/>
    </location>
</feature>
<dbReference type="RefSeq" id="WP_167225633.1">
    <property type="nucleotide sequence ID" value="NZ_JAAQPH010000010.1"/>
</dbReference>
<evidence type="ECO:0000259" key="2">
    <source>
        <dbReference type="Pfam" id="PF07331"/>
    </source>
</evidence>
<keyword evidence="1" id="KW-0812">Transmembrane</keyword>
<dbReference type="AlphaFoldDB" id="A0A967EYF2"/>
<evidence type="ECO:0000256" key="1">
    <source>
        <dbReference type="SAM" id="Phobius"/>
    </source>
</evidence>
<name>A0A967EYF2_9PROT</name>
<sequence>MRQYLNERIIIGAALFAAPMILIALSVGAEFAELGGAFSPLFFPLTVLWFWAGVAGISLAIDLRRSGLISGGMVPGGMPRRSWFQIVLVTFAMAGFVYAVTRLGFLLSAVAFVATVLVVLGIRSVTLVLCYSIALPLAIFLLFHYGLGLPLPTSPFSYLF</sequence>
<keyword evidence="1" id="KW-1133">Transmembrane helix</keyword>
<organism evidence="3 4">
    <name type="scientific">Pelagibius litoralis</name>
    <dbReference type="NCBI Taxonomy" id="374515"/>
    <lineage>
        <taxon>Bacteria</taxon>
        <taxon>Pseudomonadati</taxon>
        <taxon>Pseudomonadota</taxon>
        <taxon>Alphaproteobacteria</taxon>
        <taxon>Rhodospirillales</taxon>
        <taxon>Rhodovibrionaceae</taxon>
        <taxon>Pelagibius</taxon>
    </lineage>
</organism>
<keyword evidence="4" id="KW-1185">Reference proteome</keyword>
<comment type="caution">
    <text evidence="3">The sequence shown here is derived from an EMBL/GenBank/DDBJ whole genome shotgun (WGS) entry which is preliminary data.</text>
</comment>
<gene>
    <name evidence="3" type="ORF">HBA54_14135</name>
</gene>
<dbReference type="Proteomes" id="UP000761264">
    <property type="component" value="Unassembled WGS sequence"/>
</dbReference>
<protein>
    <submittedName>
        <fullName evidence="3">Tripartite tricarboxylate transporter TctB family protein</fullName>
    </submittedName>
</protein>
<feature type="transmembrane region" description="Helical" evidence="1">
    <location>
        <begin position="41"/>
        <end position="61"/>
    </location>
</feature>
<reference evidence="3" key="1">
    <citation type="submission" date="2020-03" db="EMBL/GenBank/DDBJ databases">
        <title>Genome of Pelagibius litoralis DSM 21314T.</title>
        <authorList>
            <person name="Wang G."/>
        </authorList>
    </citation>
    <scope>NUCLEOTIDE SEQUENCE</scope>
    <source>
        <strain evidence="3">DSM 21314</strain>
    </source>
</reference>
<feature type="transmembrane region" description="Helical" evidence="1">
    <location>
        <begin position="82"/>
        <end position="99"/>
    </location>
</feature>
<feature type="transmembrane region" description="Helical" evidence="1">
    <location>
        <begin position="105"/>
        <end position="122"/>
    </location>
</feature>
<dbReference type="InterPro" id="IPR009936">
    <property type="entry name" value="DUF1468"/>
</dbReference>
<accession>A0A967EYF2</accession>
<feature type="transmembrane region" description="Helical" evidence="1">
    <location>
        <begin position="9"/>
        <end position="29"/>
    </location>
</feature>
<evidence type="ECO:0000313" key="4">
    <source>
        <dbReference type="Proteomes" id="UP000761264"/>
    </source>
</evidence>
<keyword evidence="1" id="KW-0472">Membrane</keyword>
<evidence type="ECO:0000313" key="3">
    <source>
        <dbReference type="EMBL" id="NIA69738.1"/>
    </source>
</evidence>
<dbReference type="EMBL" id="JAAQPH010000010">
    <property type="protein sequence ID" value="NIA69738.1"/>
    <property type="molecule type" value="Genomic_DNA"/>
</dbReference>
<feature type="domain" description="DUF1468" evidence="2">
    <location>
        <begin position="11"/>
        <end position="152"/>
    </location>
</feature>
<proteinExistence type="predicted"/>